<accession>A0A8H5C2Y4</accession>
<organism evidence="1 2">
    <name type="scientific">Ephemerocybe angulata</name>
    <dbReference type="NCBI Taxonomy" id="980116"/>
    <lineage>
        <taxon>Eukaryota</taxon>
        <taxon>Fungi</taxon>
        <taxon>Dikarya</taxon>
        <taxon>Basidiomycota</taxon>
        <taxon>Agaricomycotina</taxon>
        <taxon>Agaricomycetes</taxon>
        <taxon>Agaricomycetidae</taxon>
        <taxon>Agaricales</taxon>
        <taxon>Agaricineae</taxon>
        <taxon>Psathyrellaceae</taxon>
        <taxon>Ephemerocybe</taxon>
    </lineage>
</organism>
<proteinExistence type="predicted"/>
<evidence type="ECO:0000313" key="1">
    <source>
        <dbReference type="EMBL" id="KAF5333676.1"/>
    </source>
</evidence>
<evidence type="ECO:0000313" key="2">
    <source>
        <dbReference type="Proteomes" id="UP000541558"/>
    </source>
</evidence>
<dbReference type="EMBL" id="JAACJK010000109">
    <property type="protein sequence ID" value="KAF5333676.1"/>
    <property type="molecule type" value="Genomic_DNA"/>
</dbReference>
<keyword evidence="2" id="KW-1185">Reference proteome</keyword>
<dbReference type="AlphaFoldDB" id="A0A8H5C2Y4"/>
<comment type="caution">
    <text evidence="1">The sequence shown here is derived from an EMBL/GenBank/DDBJ whole genome shotgun (WGS) entry which is preliminary data.</text>
</comment>
<dbReference type="Proteomes" id="UP000541558">
    <property type="component" value="Unassembled WGS sequence"/>
</dbReference>
<reference evidence="1 2" key="1">
    <citation type="journal article" date="2020" name="ISME J.">
        <title>Uncovering the hidden diversity of litter-decomposition mechanisms in mushroom-forming fungi.</title>
        <authorList>
            <person name="Floudas D."/>
            <person name="Bentzer J."/>
            <person name="Ahren D."/>
            <person name="Johansson T."/>
            <person name="Persson P."/>
            <person name="Tunlid A."/>
        </authorList>
    </citation>
    <scope>NUCLEOTIDE SEQUENCE [LARGE SCALE GENOMIC DNA]</scope>
    <source>
        <strain evidence="1 2">CBS 175.51</strain>
    </source>
</reference>
<gene>
    <name evidence="1" type="ORF">D9611_002665</name>
</gene>
<sequence>MQAYALALNALKAGNPDRWAERSLQHEEMRNSFAWIYLKLRHGILDSRGTVGSRVSRLIQLDRRAAGKGKGEGPSTRQPTPEALDYDLAARLGVGEFLRKETRRFNSPSEVHRVEYAAVTGVDEEGEQRVQLCSDPISRPGAPGTTYTTAIAPSLLTARIDGNPFKGGTVVLSSPWMFSKMCTFRLKTLDGCLLNSLMVPVETPNRMQAFRLEQELPLRDNSVFLFNLVHSVLPEVQPTTTFLLIYTFDQGYDQFEGGRSRQIPVSVPFRARDLHSYVLPPAGGRQPSAFSGLPPPLSNIVSGEVGVHTEDTRDWNDARESQRIMTCANPIPCEGVPLLLSWAL</sequence>
<protein>
    <submittedName>
        <fullName evidence="1">Uncharacterized protein</fullName>
    </submittedName>
</protein>
<name>A0A8H5C2Y4_9AGAR</name>